<protein>
    <submittedName>
        <fullName evidence="3">Uncharacterized protein</fullName>
    </submittedName>
</protein>
<feature type="compositionally biased region" description="Low complexity" evidence="2">
    <location>
        <begin position="779"/>
        <end position="809"/>
    </location>
</feature>
<accession>A0ABR4PWU2</accession>
<name>A0ABR4PWU2_9HELO</name>
<comment type="caution">
    <text evidence="3">The sequence shown here is derived from an EMBL/GenBank/DDBJ whole genome shotgun (WGS) entry which is preliminary data.</text>
</comment>
<feature type="compositionally biased region" description="Polar residues" evidence="2">
    <location>
        <begin position="646"/>
        <end position="679"/>
    </location>
</feature>
<sequence>MSPNQQDRHESVPKEEPRVEHIQQEIMKKLPSVLKPLVESSSTMNYSEAAAFITKELLPTGSQIAPDRPVSVVVWAPDGSVLSVNEDLVLHDGMSLENLFDDLRKILDGLRLNRRLLIRAIEIRMGMHDMTEGFPRLESVLIGGGEEPILEAEETQWDLTEGTSSVEKYWDACRQLMQYGGSNALSKPILKVRTVCMKIKFRALTEEDYRRVDMYLAQQASTLAAQRIYMHKHHGVPLSDLDDATSKDESSLKTILNERAQSPFQSGVLSATSSASTSSPTSTCQLTEQVVTAKGTGEENVAKSTKGRPDPPKGAPTAPRAMREWILTGRKDNTAKHVNYSTRFELGEERRLNESKLHKFLASAAEDAKKNVVEGPKQVDGGLRYYGGVGRVGRVLHSPLGANSTWGDEVTQRPEQPVPKVSSQRVRGRLAQPVGKTFDQILKVNEPRAIAISNVQVPSELNSQAKSASQSLQPPFKSFDEIFDPEEHQSTSDSNSHAQATLQQHPNSSSHQPSVPIPSIYETKEPHDLPKNRAQGPYTLNQRLQPNPGPRPLLRSSLHPPPGQLNRKISPGAAIRKLHGIRENGIKHALLDIHQQYEAAREDIKIPRPIDNHLDTPFEKYKAQHNYSMSSKPAQDRGARGPAMKSKQQPSKDAGQQQHHGRSQETQQAPFHPWYSTSVDAPRDTNFPFAQYPHQAEHPAQQYQADYPAQQYPAVNPEQQQYPAVKPALQYPAVNPEQQYLAQQYRAQTYQTQKHSAQSYPAYQYSEPQYPEPQSSAHQYPSYQYPAPQYSEPSYSTQQYAEQKQPEQQHTAQNYLANQYQAHQYSEQQQHSAPPYPTQQYPDQHYPAQNYPVQHSGYQYPVQQQSQYHHAGSSTSGGVSEQQNFDPSLFGLPPKPTSTPAASSVQSAFGPSYQPGRVGTASPAHPVGNPVVDAAAQEALRLREQQEAMREAEWRAKAAEDFERAISFEDDDIFFPGGE</sequence>
<feature type="region of interest" description="Disordered" evidence="2">
    <location>
        <begin position="626"/>
        <end position="690"/>
    </location>
</feature>
<feature type="region of interest" description="Disordered" evidence="2">
    <location>
        <begin position="823"/>
        <end position="929"/>
    </location>
</feature>
<organism evidence="3 4">
    <name type="scientific">Phlyctema vagabunda</name>
    <dbReference type="NCBI Taxonomy" id="108571"/>
    <lineage>
        <taxon>Eukaryota</taxon>
        <taxon>Fungi</taxon>
        <taxon>Dikarya</taxon>
        <taxon>Ascomycota</taxon>
        <taxon>Pezizomycotina</taxon>
        <taxon>Leotiomycetes</taxon>
        <taxon>Helotiales</taxon>
        <taxon>Dermateaceae</taxon>
        <taxon>Phlyctema</taxon>
    </lineage>
</organism>
<feature type="compositionally biased region" description="Polar residues" evidence="2">
    <location>
        <begin position="491"/>
        <end position="502"/>
    </location>
</feature>
<evidence type="ECO:0000256" key="1">
    <source>
        <dbReference type="SAM" id="Coils"/>
    </source>
</evidence>
<feature type="compositionally biased region" description="Low complexity" evidence="2">
    <location>
        <begin position="823"/>
        <end position="833"/>
    </location>
</feature>
<feature type="region of interest" description="Disordered" evidence="2">
    <location>
        <begin position="486"/>
        <end position="568"/>
    </location>
</feature>
<feature type="compositionally biased region" description="Low complexity" evidence="2">
    <location>
        <begin position="503"/>
        <end position="514"/>
    </location>
</feature>
<evidence type="ECO:0000313" key="3">
    <source>
        <dbReference type="EMBL" id="KAL3427834.1"/>
    </source>
</evidence>
<feature type="compositionally biased region" description="Basic and acidic residues" evidence="2">
    <location>
        <begin position="522"/>
        <end position="531"/>
    </location>
</feature>
<evidence type="ECO:0000313" key="4">
    <source>
        <dbReference type="Proteomes" id="UP001629113"/>
    </source>
</evidence>
<feature type="region of interest" description="Disordered" evidence="2">
    <location>
        <begin position="405"/>
        <end position="428"/>
    </location>
</feature>
<gene>
    <name evidence="3" type="ORF">PVAG01_01343</name>
</gene>
<keyword evidence="1" id="KW-0175">Coiled coil</keyword>
<feature type="region of interest" description="Disordered" evidence="2">
    <location>
        <begin position="266"/>
        <end position="285"/>
    </location>
</feature>
<feature type="region of interest" description="Disordered" evidence="2">
    <location>
        <begin position="765"/>
        <end position="810"/>
    </location>
</feature>
<keyword evidence="4" id="KW-1185">Reference proteome</keyword>
<dbReference type="Proteomes" id="UP001629113">
    <property type="component" value="Unassembled WGS sequence"/>
</dbReference>
<dbReference type="EMBL" id="JBFCZG010000001">
    <property type="protein sequence ID" value="KAL3427834.1"/>
    <property type="molecule type" value="Genomic_DNA"/>
</dbReference>
<feature type="compositionally biased region" description="Basic and acidic residues" evidence="2">
    <location>
        <begin position="296"/>
        <end position="311"/>
    </location>
</feature>
<feature type="region of interest" description="Disordered" evidence="2">
    <location>
        <begin position="293"/>
        <end position="320"/>
    </location>
</feature>
<feature type="compositionally biased region" description="Low complexity" evidence="2">
    <location>
        <begin position="270"/>
        <end position="283"/>
    </location>
</feature>
<feature type="compositionally biased region" description="Polar residues" evidence="2">
    <location>
        <begin position="851"/>
        <end position="886"/>
    </location>
</feature>
<feature type="coiled-coil region" evidence="1">
    <location>
        <begin position="932"/>
        <end position="962"/>
    </location>
</feature>
<proteinExistence type="predicted"/>
<evidence type="ECO:0000256" key="2">
    <source>
        <dbReference type="SAM" id="MobiDB-lite"/>
    </source>
</evidence>
<reference evidence="3 4" key="1">
    <citation type="submission" date="2024-06" db="EMBL/GenBank/DDBJ databases">
        <title>Complete genome of Phlyctema vagabunda strain 19-DSS-EL-015.</title>
        <authorList>
            <person name="Fiorenzani C."/>
        </authorList>
    </citation>
    <scope>NUCLEOTIDE SEQUENCE [LARGE SCALE GENOMIC DNA]</scope>
    <source>
        <strain evidence="3 4">19-DSS-EL-015</strain>
    </source>
</reference>